<evidence type="ECO:0008006" key="4">
    <source>
        <dbReference type="Google" id="ProtNLM"/>
    </source>
</evidence>
<evidence type="ECO:0000313" key="3">
    <source>
        <dbReference type="Proteomes" id="UP000179344"/>
    </source>
</evidence>
<reference evidence="2 3" key="1">
    <citation type="journal article" date="2016" name="Nat. Commun.">
        <title>Thousands of microbial genomes shed light on interconnected biogeochemical processes in an aquifer system.</title>
        <authorList>
            <person name="Anantharaman K."/>
            <person name="Brown C.T."/>
            <person name="Hug L.A."/>
            <person name="Sharon I."/>
            <person name="Castelle C.J."/>
            <person name="Probst A.J."/>
            <person name="Thomas B.C."/>
            <person name="Singh A."/>
            <person name="Wilkins M.J."/>
            <person name="Karaoz U."/>
            <person name="Brodie E.L."/>
            <person name="Williams K.H."/>
            <person name="Hubbard S.S."/>
            <person name="Banfield J.F."/>
        </authorList>
    </citation>
    <scope>NUCLEOTIDE SEQUENCE [LARGE SCALE GENOMIC DNA]</scope>
</reference>
<evidence type="ECO:0000256" key="1">
    <source>
        <dbReference type="SAM" id="SignalP"/>
    </source>
</evidence>
<name>A0A1F6TEZ4_9PROT</name>
<accession>A0A1F6TEZ4</accession>
<organism evidence="2 3">
    <name type="scientific">Candidatus Muproteobacteria bacterium RBG_16_65_31</name>
    <dbReference type="NCBI Taxonomy" id="1817759"/>
    <lineage>
        <taxon>Bacteria</taxon>
        <taxon>Pseudomonadati</taxon>
        <taxon>Pseudomonadota</taxon>
        <taxon>Candidatus Muproteobacteria</taxon>
    </lineage>
</organism>
<dbReference type="EMBL" id="MFST01000103">
    <property type="protein sequence ID" value="OGI43690.1"/>
    <property type="molecule type" value="Genomic_DNA"/>
</dbReference>
<keyword evidence="1" id="KW-0732">Signal</keyword>
<feature type="signal peptide" evidence="1">
    <location>
        <begin position="1"/>
        <end position="27"/>
    </location>
</feature>
<sequence length="174" mass="18230">MNPWSMNIIARTACLLLGAALSLGAQAGEKLYLQTPAAYDKGAAVNDKIKKECNIEVHVPNYIKAGAKDKFSEIVSATKLDKTDGQSLSLMITNVTGVGGGAWSGPKGISIQGTLKSKGKVIGTFQARRTSSGGAWGGYKSTCSILERSAKALGKDVAAWLEKPTMNAALGELR</sequence>
<dbReference type="Proteomes" id="UP000179344">
    <property type="component" value="Unassembled WGS sequence"/>
</dbReference>
<evidence type="ECO:0000313" key="2">
    <source>
        <dbReference type="EMBL" id="OGI43690.1"/>
    </source>
</evidence>
<proteinExistence type="predicted"/>
<gene>
    <name evidence="2" type="ORF">A2V92_04590</name>
</gene>
<feature type="chain" id="PRO_5009225532" description="DUF4410 domain-containing protein" evidence="1">
    <location>
        <begin position="28"/>
        <end position="174"/>
    </location>
</feature>
<comment type="caution">
    <text evidence="2">The sequence shown here is derived from an EMBL/GenBank/DDBJ whole genome shotgun (WGS) entry which is preliminary data.</text>
</comment>
<dbReference type="AlphaFoldDB" id="A0A1F6TEZ4"/>
<protein>
    <recommendedName>
        <fullName evidence="4">DUF4410 domain-containing protein</fullName>
    </recommendedName>
</protein>